<organism evidence="10 11">
    <name type="scientific">Larinioides sclopetarius</name>
    <dbReference type="NCBI Taxonomy" id="280406"/>
    <lineage>
        <taxon>Eukaryota</taxon>
        <taxon>Metazoa</taxon>
        <taxon>Ecdysozoa</taxon>
        <taxon>Arthropoda</taxon>
        <taxon>Chelicerata</taxon>
        <taxon>Arachnida</taxon>
        <taxon>Araneae</taxon>
        <taxon>Araneomorphae</taxon>
        <taxon>Entelegynae</taxon>
        <taxon>Araneoidea</taxon>
        <taxon>Araneidae</taxon>
        <taxon>Larinioides</taxon>
    </lineage>
</organism>
<dbReference type="AlphaFoldDB" id="A0AAV2AR93"/>
<keyword evidence="5" id="KW-0539">Nucleus</keyword>
<dbReference type="Pfam" id="PF02301">
    <property type="entry name" value="HORMA"/>
    <property type="match status" value="1"/>
</dbReference>
<dbReference type="PANTHER" id="PTHR11842">
    <property type="entry name" value="MITOTIC SPINDLE ASSEMBLY CHECKPOINT PROTEIN MAD2"/>
    <property type="match status" value="1"/>
</dbReference>
<evidence type="ECO:0000256" key="5">
    <source>
        <dbReference type="ARBA" id="ARBA00023242"/>
    </source>
</evidence>
<keyword evidence="4" id="KW-0498">Mitosis</keyword>
<gene>
    <name evidence="10" type="ORF">LARSCL_LOCUS14334</name>
</gene>
<proteinExistence type="inferred from homology"/>
<comment type="subcellular location">
    <subcellularLocation>
        <location evidence="1">Nucleus</location>
    </subcellularLocation>
</comment>
<dbReference type="EMBL" id="CAXIEN010000206">
    <property type="protein sequence ID" value="CAL1286588.1"/>
    <property type="molecule type" value="Genomic_DNA"/>
</dbReference>
<dbReference type="GO" id="GO:0000776">
    <property type="term" value="C:kinetochore"/>
    <property type="evidence" value="ECO:0007669"/>
    <property type="project" value="TreeGrafter"/>
</dbReference>
<evidence type="ECO:0000256" key="7">
    <source>
        <dbReference type="ARBA" id="ARBA00068928"/>
    </source>
</evidence>
<evidence type="ECO:0000313" key="11">
    <source>
        <dbReference type="Proteomes" id="UP001497382"/>
    </source>
</evidence>
<dbReference type="InterPro" id="IPR036570">
    <property type="entry name" value="HORMA_dom_sf"/>
</dbReference>
<evidence type="ECO:0000256" key="8">
    <source>
        <dbReference type="ARBA" id="ARBA00076594"/>
    </source>
</evidence>
<dbReference type="SUPFAM" id="SSF56019">
    <property type="entry name" value="The spindle assembly checkpoint protein mad2"/>
    <property type="match status" value="1"/>
</dbReference>
<evidence type="ECO:0000256" key="2">
    <source>
        <dbReference type="ARBA" id="ARBA00010348"/>
    </source>
</evidence>
<name>A0AAV2AR93_9ARAC</name>
<dbReference type="GO" id="GO:0007094">
    <property type="term" value="P:mitotic spindle assembly checkpoint signaling"/>
    <property type="evidence" value="ECO:0007669"/>
    <property type="project" value="TreeGrafter"/>
</dbReference>
<comment type="similarity">
    <text evidence="2">Belongs to the MAD2 family.</text>
</comment>
<dbReference type="InterPro" id="IPR045091">
    <property type="entry name" value="Mad2-like"/>
</dbReference>
<keyword evidence="6" id="KW-0131">Cell cycle</keyword>
<dbReference type="PROSITE" id="PS50815">
    <property type="entry name" value="HORMA"/>
    <property type="match status" value="1"/>
</dbReference>
<reference evidence="10 11" key="1">
    <citation type="submission" date="2024-04" db="EMBL/GenBank/DDBJ databases">
        <authorList>
            <person name="Rising A."/>
            <person name="Reimegard J."/>
            <person name="Sonavane S."/>
            <person name="Akerstrom W."/>
            <person name="Nylinder S."/>
            <person name="Hedman E."/>
            <person name="Kallberg Y."/>
        </authorList>
    </citation>
    <scope>NUCLEOTIDE SEQUENCE [LARGE SCALE GENOMIC DNA]</scope>
</reference>
<dbReference type="InterPro" id="IPR003511">
    <property type="entry name" value="HORMA_dom"/>
</dbReference>
<evidence type="ECO:0000259" key="9">
    <source>
        <dbReference type="PROSITE" id="PS50815"/>
    </source>
</evidence>
<comment type="caution">
    <text evidence="10">The sequence shown here is derived from an EMBL/GenBank/DDBJ whole genome shotgun (WGS) entry which is preliminary data.</text>
</comment>
<evidence type="ECO:0000256" key="3">
    <source>
        <dbReference type="ARBA" id="ARBA00022618"/>
    </source>
</evidence>
<sequence length="203" mass="23495">MSKTESASAITLKGSADIVTEFFNYGINSIIYQRGIYPVESFSREDKYGLAILMTKDCELQTFIASILKQLKHWLMTKEVQRLVLVISNFHTKETLERWEFKIQCEGELDYFRGKPKSKDIKEIQKEIRNIIRQITASVSFLPLLDNACSFDVLLYTNKDVDVPDEWAESTAHIIPEYEEVKLSNFSTSVHKVDTAVQYKTYD</sequence>
<dbReference type="PANTHER" id="PTHR11842:SF11">
    <property type="entry name" value="MITOTIC SPINDLE ASSEMBLY CHECKPOINT PROTEIN MAD2A"/>
    <property type="match status" value="1"/>
</dbReference>
<dbReference type="Gene3D" id="3.30.900.10">
    <property type="entry name" value="HORMA domain"/>
    <property type="match status" value="1"/>
</dbReference>
<keyword evidence="3" id="KW-0132">Cell division</keyword>
<dbReference type="GO" id="GO:0051301">
    <property type="term" value="P:cell division"/>
    <property type="evidence" value="ECO:0007669"/>
    <property type="project" value="UniProtKB-KW"/>
</dbReference>
<dbReference type="FunFam" id="3.30.900.10:FF:000002">
    <property type="entry name" value="Mitotic spindle assembly checkpoint protein MAD2A"/>
    <property type="match status" value="1"/>
</dbReference>
<dbReference type="Proteomes" id="UP001497382">
    <property type="component" value="Unassembled WGS sequence"/>
</dbReference>
<evidence type="ECO:0000256" key="1">
    <source>
        <dbReference type="ARBA" id="ARBA00004123"/>
    </source>
</evidence>
<keyword evidence="11" id="KW-1185">Reference proteome</keyword>
<dbReference type="GO" id="GO:1990728">
    <property type="term" value="C:mitotic spindle assembly checkpoint MAD1-MAD2 complex"/>
    <property type="evidence" value="ECO:0007669"/>
    <property type="project" value="UniProtKB-ARBA"/>
</dbReference>
<evidence type="ECO:0000256" key="6">
    <source>
        <dbReference type="ARBA" id="ARBA00023306"/>
    </source>
</evidence>
<dbReference type="GO" id="GO:0005654">
    <property type="term" value="C:nucleoplasm"/>
    <property type="evidence" value="ECO:0007669"/>
    <property type="project" value="TreeGrafter"/>
</dbReference>
<evidence type="ECO:0000313" key="10">
    <source>
        <dbReference type="EMBL" id="CAL1286588.1"/>
    </source>
</evidence>
<protein>
    <recommendedName>
        <fullName evidence="7">Mitotic spindle assembly checkpoint protein MAD2A</fullName>
    </recommendedName>
    <alternativeName>
        <fullName evidence="8">Mitotic arrest deficient 2-like protein 1</fullName>
    </alternativeName>
</protein>
<feature type="domain" description="HORMA" evidence="9">
    <location>
        <begin position="13"/>
        <end position="197"/>
    </location>
</feature>
<accession>A0AAV2AR93</accession>
<evidence type="ECO:0000256" key="4">
    <source>
        <dbReference type="ARBA" id="ARBA00022776"/>
    </source>
</evidence>